<accession>A0A931HCS1</accession>
<evidence type="ECO:0000256" key="2">
    <source>
        <dbReference type="ARBA" id="ARBA00023125"/>
    </source>
</evidence>
<dbReference type="InterPro" id="IPR036390">
    <property type="entry name" value="WH_DNA-bd_sf"/>
</dbReference>
<keyword evidence="3" id="KW-0804">Transcription</keyword>
<keyword evidence="2" id="KW-0238">DNA-binding</keyword>
<dbReference type="GO" id="GO:0003700">
    <property type="term" value="F:DNA-binding transcription factor activity"/>
    <property type="evidence" value="ECO:0007669"/>
    <property type="project" value="InterPro"/>
</dbReference>
<sequence length="230" mass="25837">MAKTSEQVYRQIRAGILAGDFTPGAFVPEDEFATYCGTSRTPVREAIARLVSETLLQRSGTRRVFVPAWSDSDIEELFSLRAQLEAHCAQRAAELISSEQIARLREHCDFIDQALAARPGPDVPGFVEGNRRFHATILEAAQSEPLNQMMRILVSQVIVHRTAERYTFEDIEQSQRDHRDLIEAFAAHDAQWAGAIARNHIRRAAYSYRLRTQRDAEGDGDKVVAEARGA</sequence>
<dbReference type="InterPro" id="IPR008920">
    <property type="entry name" value="TF_FadR/GntR_C"/>
</dbReference>
<dbReference type="SMART" id="SM00345">
    <property type="entry name" value="HTH_GNTR"/>
    <property type="match status" value="1"/>
</dbReference>
<dbReference type="CDD" id="cd07377">
    <property type="entry name" value="WHTH_GntR"/>
    <property type="match status" value="1"/>
</dbReference>
<dbReference type="Pfam" id="PF00392">
    <property type="entry name" value="GntR"/>
    <property type="match status" value="1"/>
</dbReference>
<dbReference type="Gene3D" id="1.10.10.10">
    <property type="entry name" value="Winged helix-like DNA-binding domain superfamily/Winged helix DNA-binding domain"/>
    <property type="match status" value="1"/>
</dbReference>
<dbReference type="PANTHER" id="PTHR43537">
    <property type="entry name" value="TRANSCRIPTIONAL REGULATOR, GNTR FAMILY"/>
    <property type="match status" value="1"/>
</dbReference>
<dbReference type="AlphaFoldDB" id="A0A931HCS1"/>
<gene>
    <name evidence="5" type="ORF">I5E68_10710</name>
</gene>
<organism evidence="5 6">
    <name type="scientific">Novosphingobium aureum</name>
    <dbReference type="NCBI Taxonomy" id="2792964"/>
    <lineage>
        <taxon>Bacteria</taxon>
        <taxon>Pseudomonadati</taxon>
        <taxon>Pseudomonadota</taxon>
        <taxon>Alphaproteobacteria</taxon>
        <taxon>Sphingomonadales</taxon>
        <taxon>Sphingomonadaceae</taxon>
        <taxon>Novosphingobium</taxon>
    </lineage>
</organism>
<protein>
    <submittedName>
        <fullName evidence="5">GntR family transcriptional regulator</fullName>
    </submittedName>
</protein>
<keyword evidence="6" id="KW-1185">Reference proteome</keyword>
<dbReference type="EMBL" id="JADZGI010000001">
    <property type="protein sequence ID" value="MBH0113419.1"/>
    <property type="molecule type" value="Genomic_DNA"/>
</dbReference>
<evidence type="ECO:0000256" key="3">
    <source>
        <dbReference type="ARBA" id="ARBA00023163"/>
    </source>
</evidence>
<dbReference type="GO" id="GO:0003677">
    <property type="term" value="F:DNA binding"/>
    <property type="evidence" value="ECO:0007669"/>
    <property type="project" value="UniProtKB-KW"/>
</dbReference>
<keyword evidence="1" id="KW-0805">Transcription regulation</keyword>
<proteinExistence type="predicted"/>
<comment type="caution">
    <text evidence="5">The sequence shown here is derived from an EMBL/GenBank/DDBJ whole genome shotgun (WGS) entry which is preliminary data.</text>
</comment>
<dbReference type="Pfam" id="PF07729">
    <property type="entry name" value="FCD"/>
    <property type="match status" value="1"/>
</dbReference>
<evidence type="ECO:0000259" key="4">
    <source>
        <dbReference type="PROSITE" id="PS50949"/>
    </source>
</evidence>
<feature type="domain" description="HTH gntR-type" evidence="4">
    <location>
        <begin position="2"/>
        <end position="69"/>
    </location>
</feature>
<name>A0A931HCS1_9SPHN</name>
<dbReference type="InterPro" id="IPR011711">
    <property type="entry name" value="GntR_C"/>
</dbReference>
<evidence type="ECO:0000313" key="6">
    <source>
        <dbReference type="Proteomes" id="UP000617634"/>
    </source>
</evidence>
<dbReference type="PANTHER" id="PTHR43537:SF24">
    <property type="entry name" value="GLUCONATE OPERON TRANSCRIPTIONAL REPRESSOR"/>
    <property type="match status" value="1"/>
</dbReference>
<evidence type="ECO:0000256" key="1">
    <source>
        <dbReference type="ARBA" id="ARBA00023015"/>
    </source>
</evidence>
<dbReference type="SUPFAM" id="SSF48008">
    <property type="entry name" value="GntR ligand-binding domain-like"/>
    <property type="match status" value="1"/>
</dbReference>
<dbReference type="PROSITE" id="PS50949">
    <property type="entry name" value="HTH_GNTR"/>
    <property type="match status" value="1"/>
</dbReference>
<dbReference type="RefSeq" id="WP_197163629.1">
    <property type="nucleotide sequence ID" value="NZ_JADZGI010000001.1"/>
</dbReference>
<dbReference type="Gene3D" id="1.20.120.530">
    <property type="entry name" value="GntR ligand-binding domain-like"/>
    <property type="match status" value="1"/>
</dbReference>
<dbReference type="InterPro" id="IPR000524">
    <property type="entry name" value="Tscrpt_reg_HTH_GntR"/>
</dbReference>
<reference evidence="5" key="1">
    <citation type="submission" date="2020-11" db="EMBL/GenBank/DDBJ databases">
        <title>Novosphingobium aureum sp. nov., a marine bacterium isolated from sediment of a salt flat.</title>
        <authorList>
            <person name="Yoo Y."/>
            <person name="Kim J.-J."/>
        </authorList>
    </citation>
    <scope>NUCLEOTIDE SEQUENCE</scope>
    <source>
        <strain evidence="5">YJ-S2-02</strain>
    </source>
</reference>
<dbReference type="SMART" id="SM00895">
    <property type="entry name" value="FCD"/>
    <property type="match status" value="1"/>
</dbReference>
<dbReference type="Proteomes" id="UP000617634">
    <property type="component" value="Unassembled WGS sequence"/>
</dbReference>
<dbReference type="SUPFAM" id="SSF46785">
    <property type="entry name" value="Winged helix' DNA-binding domain"/>
    <property type="match status" value="1"/>
</dbReference>
<evidence type="ECO:0000313" key="5">
    <source>
        <dbReference type="EMBL" id="MBH0113419.1"/>
    </source>
</evidence>
<dbReference type="InterPro" id="IPR036388">
    <property type="entry name" value="WH-like_DNA-bd_sf"/>
</dbReference>